<organism evidence="2 3">
    <name type="scientific">Mycobacterium attenuatum</name>
    <dbReference type="NCBI Taxonomy" id="2341086"/>
    <lineage>
        <taxon>Bacteria</taxon>
        <taxon>Bacillati</taxon>
        <taxon>Actinomycetota</taxon>
        <taxon>Actinomycetes</taxon>
        <taxon>Mycobacteriales</taxon>
        <taxon>Mycobacteriaceae</taxon>
        <taxon>Mycobacterium</taxon>
    </lineage>
</organism>
<dbReference type="Proteomes" id="UP000273307">
    <property type="component" value="Unassembled WGS sequence"/>
</dbReference>
<protein>
    <recommendedName>
        <fullName evidence="1">SnoaL-like domain-containing protein</fullName>
    </recommendedName>
</protein>
<proteinExistence type="predicted"/>
<sequence>MTDPEPLAPADRLALHDLVHRYAAHVDDREFDSAAALFTVSAELAVPDPPATLTPVHAHRGRPAIAAAVAAVAQALRTEHAIAGEVYDRGPAGGVARGRIGCVAHHWSRRAGDLVDVVWHLRYDDEYQLTETGWRISRRALTINAIEVRPVRRLLPPP</sequence>
<reference evidence="2 3" key="1">
    <citation type="submission" date="2018-09" db="EMBL/GenBank/DDBJ databases">
        <authorList>
            <person name="Tagini F."/>
        </authorList>
    </citation>
    <scope>NUCLEOTIDE SEQUENCE [LARGE SCALE GENOMIC DNA]</scope>
    <source>
        <strain evidence="2 3">MK136</strain>
    </source>
</reference>
<dbReference type="EMBL" id="UPHP01000065">
    <property type="protein sequence ID" value="VBA39062.1"/>
    <property type="molecule type" value="Genomic_DNA"/>
</dbReference>
<dbReference type="InterPro" id="IPR037401">
    <property type="entry name" value="SnoaL-like"/>
</dbReference>
<feature type="domain" description="SnoaL-like" evidence="1">
    <location>
        <begin position="10"/>
        <end position="139"/>
    </location>
</feature>
<keyword evidence="3" id="KW-1185">Reference proteome</keyword>
<accession>A0A498Q3C7</accession>
<dbReference type="InterPro" id="IPR032710">
    <property type="entry name" value="NTF2-like_dom_sf"/>
</dbReference>
<evidence type="ECO:0000313" key="3">
    <source>
        <dbReference type="Proteomes" id="UP000273307"/>
    </source>
</evidence>
<dbReference type="AlphaFoldDB" id="A0A498Q3C7"/>
<name>A0A498Q3C7_9MYCO</name>
<gene>
    <name evidence="2" type="ORF">LAUMK136_02772</name>
</gene>
<dbReference type="Pfam" id="PF13577">
    <property type="entry name" value="SnoaL_4"/>
    <property type="match status" value="1"/>
</dbReference>
<dbReference type="Gene3D" id="3.10.450.50">
    <property type="match status" value="1"/>
</dbReference>
<evidence type="ECO:0000259" key="1">
    <source>
        <dbReference type="Pfam" id="PF13577"/>
    </source>
</evidence>
<evidence type="ECO:0000313" key="2">
    <source>
        <dbReference type="EMBL" id="VBA39062.1"/>
    </source>
</evidence>
<dbReference type="SUPFAM" id="SSF54427">
    <property type="entry name" value="NTF2-like"/>
    <property type="match status" value="1"/>
</dbReference>